<dbReference type="Gene3D" id="1.25.40.20">
    <property type="entry name" value="Ankyrin repeat-containing domain"/>
    <property type="match status" value="1"/>
</dbReference>
<keyword evidence="2" id="KW-0040">ANK repeat</keyword>
<reference evidence="4 5" key="1">
    <citation type="submission" date="2023-08" db="EMBL/GenBank/DDBJ databases">
        <authorList>
            <person name="Park J.-S."/>
        </authorList>
    </citation>
    <scope>NUCLEOTIDE SEQUENCE [LARGE SCALE GENOMIC DNA]</scope>
    <source>
        <strain evidence="4 5">2205SS18-9</strain>
    </source>
</reference>
<gene>
    <name evidence="4" type="ORF">Q5Y73_01585</name>
</gene>
<evidence type="ECO:0000313" key="4">
    <source>
        <dbReference type="EMBL" id="MDP5272790.1"/>
    </source>
</evidence>
<dbReference type="InterPro" id="IPR003409">
    <property type="entry name" value="MORN"/>
</dbReference>
<dbReference type="SUPFAM" id="SSF82185">
    <property type="entry name" value="Histone H3 K4-specific methyltransferase SET7/9 N-terminal domain"/>
    <property type="match status" value="1"/>
</dbReference>
<keyword evidence="1" id="KW-0677">Repeat</keyword>
<dbReference type="Pfam" id="PF02493">
    <property type="entry name" value="MORN"/>
    <property type="match status" value="6"/>
</dbReference>
<proteinExistence type="predicted"/>
<feature type="repeat" description="ANK" evidence="2">
    <location>
        <begin position="193"/>
        <end position="225"/>
    </location>
</feature>
<evidence type="ECO:0000313" key="5">
    <source>
        <dbReference type="Proteomes" id="UP001231941"/>
    </source>
</evidence>
<dbReference type="PROSITE" id="PS50088">
    <property type="entry name" value="ANK_REPEAT"/>
    <property type="match status" value="1"/>
</dbReference>
<organism evidence="4 5">
    <name type="scientific">Chengkuizengella axinellae</name>
    <dbReference type="NCBI Taxonomy" id="3064388"/>
    <lineage>
        <taxon>Bacteria</taxon>
        <taxon>Bacillati</taxon>
        <taxon>Bacillota</taxon>
        <taxon>Bacilli</taxon>
        <taxon>Bacillales</taxon>
        <taxon>Paenibacillaceae</taxon>
        <taxon>Chengkuizengella</taxon>
    </lineage>
</organism>
<evidence type="ECO:0000259" key="3">
    <source>
        <dbReference type="Pfam" id="PF07833"/>
    </source>
</evidence>
<dbReference type="InterPro" id="IPR002110">
    <property type="entry name" value="Ankyrin_rpt"/>
</dbReference>
<sequence>MKLHHRWMILILIILCIFFISMTSLASEKSIKVYYDGEEVLFDEKPVVVNGVTLVQFRPIFEKMGMQISWDQTTGEITAFNLMLYMKLTLDKEMAAVNDEEIVLQTAPTNINGHTFVPLRFIAEQGDKEIIWNQQERTIHIKSDSHKLLIDALVDKNFPQIKYLFSTYDYSSFTKFSSQLLEKDINPNLKDVNGNSLLHLSITYSQPTIVQGLIQSKADLTSMNNEGENPLELVQSHYLLSIEQSLEHKETLREIMRLIIDQMAVNETIDYEEGDQYIGQIVNEFRNGYGTYIWADGDMYAGEWIDGYYSGYGTYTFQHGDVYEGDFLYEESHGQGTYTWSNGDQYIGEWKNDLYNGNGKFIYANGDIYEGEFLNEKKHGYGRITYYEGTVYEGYWDNDVQHGYGKIYKLYEEGYVEGHFVNGILEGNVIVTMPDGSSYEVLYTNNEVVEVLKQFRYKFKMKEADTEYDVVIYSEDETIRSGIGRQWACTNADDVIYNGTYQMEILLNGQLIDSMNLGDVTFKDNGLKDFSFIIQGEPDLLAISQCEGSDFNLLKFYMIKDGKITLIKNESEDLNLYLSSGLSMKYVSPQHYQSMVYSNEKGYVFSNWELDIENEMFIHKKDFSFDDWGSDYGTKWMEDETYIYID</sequence>
<dbReference type="InterPro" id="IPR036582">
    <property type="entry name" value="Mao_N_sf"/>
</dbReference>
<accession>A0ABT9IVG5</accession>
<dbReference type="RefSeq" id="WP_305990095.1">
    <property type="nucleotide sequence ID" value="NZ_JAVAMP010000001.1"/>
</dbReference>
<dbReference type="Pfam" id="PF07833">
    <property type="entry name" value="Cu_amine_oxidN1"/>
    <property type="match status" value="1"/>
</dbReference>
<dbReference type="Gene3D" id="3.30.457.10">
    <property type="entry name" value="Copper amine oxidase-like, N-terminal domain"/>
    <property type="match status" value="1"/>
</dbReference>
<comment type="caution">
    <text evidence="4">The sequence shown here is derived from an EMBL/GenBank/DDBJ whole genome shotgun (WGS) entry which is preliminary data.</text>
</comment>
<dbReference type="Gene3D" id="2.20.110.10">
    <property type="entry name" value="Histone H3 K4-specific methyltransferase SET7/9 N-terminal domain"/>
    <property type="match status" value="4"/>
</dbReference>
<evidence type="ECO:0000256" key="1">
    <source>
        <dbReference type="ARBA" id="ARBA00022737"/>
    </source>
</evidence>
<evidence type="ECO:0000256" key="2">
    <source>
        <dbReference type="PROSITE-ProRule" id="PRU00023"/>
    </source>
</evidence>
<dbReference type="SMART" id="SM00698">
    <property type="entry name" value="MORN"/>
    <property type="match status" value="6"/>
</dbReference>
<name>A0ABT9IVG5_9BACL</name>
<dbReference type="PANTHER" id="PTHR43215">
    <property type="entry name" value="RADIAL SPOKE HEAD 1 HOMOLOG"/>
    <property type="match status" value="1"/>
</dbReference>
<feature type="domain" description="Copper amine oxidase-like N-terminal" evidence="3">
    <location>
        <begin position="36"/>
        <end position="141"/>
    </location>
</feature>
<dbReference type="PANTHER" id="PTHR43215:SF14">
    <property type="entry name" value="RADIAL SPOKE HEAD 1 HOMOLOG"/>
    <property type="match status" value="1"/>
</dbReference>
<dbReference type="InterPro" id="IPR012854">
    <property type="entry name" value="Cu_amine_oxidase-like_N"/>
</dbReference>
<protein>
    <submittedName>
        <fullName evidence="4">Stalk domain-containing protein</fullName>
    </submittedName>
</protein>
<dbReference type="SUPFAM" id="SSF48403">
    <property type="entry name" value="Ankyrin repeat"/>
    <property type="match status" value="1"/>
</dbReference>
<dbReference type="SUPFAM" id="SSF55383">
    <property type="entry name" value="Copper amine oxidase, domain N"/>
    <property type="match status" value="1"/>
</dbReference>
<dbReference type="Proteomes" id="UP001231941">
    <property type="component" value="Unassembled WGS sequence"/>
</dbReference>
<dbReference type="InterPro" id="IPR036770">
    <property type="entry name" value="Ankyrin_rpt-contain_sf"/>
</dbReference>
<dbReference type="EMBL" id="JAVAMP010000001">
    <property type="protein sequence ID" value="MDP5272790.1"/>
    <property type="molecule type" value="Genomic_DNA"/>
</dbReference>
<keyword evidence="5" id="KW-1185">Reference proteome</keyword>